<dbReference type="EMBL" id="ML975156">
    <property type="protein sequence ID" value="KAF1812908.1"/>
    <property type="molecule type" value="Genomic_DNA"/>
</dbReference>
<evidence type="ECO:0000313" key="3">
    <source>
        <dbReference type="Proteomes" id="UP000504638"/>
    </source>
</evidence>
<feature type="region of interest" description="Disordered" evidence="1">
    <location>
        <begin position="22"/>
        <end position="59"/>
    </location>
</feature>
<feature type="compositionally biased region" description="Low complexity" evidence="1">
    <location>
        <begin position="23"/>
        <end position="32"/>
    </location>
</feature>
<reference evidence="4" key="2">
    <citation type="submission" date="2020-04" db="EMBL/GenBank/DDBJ databases">
        <authorList>
            <consortium name="NCBI Genome Project"/>
        </authorList>
    </citation>
    <scope>NUCLEOTIDE SEQUENCE</scope>
    <source>
        <strain evidence="4">CBS 781.70</strain>
    </source>
</reference>
<dbReference type="AlphaFoldDB" id="A0A6G1G4F7"/>
<dbReference type="GeneID" id="54418655"/>
<evidence type="ECO:0000313" key="2">
    <source>
        <dbReference type="EMBL" id="KAF1812908.1"/>
    </source>
</evidence>
<name>A0A6G1G4F7_9PEZI</name>
<proteinExistence type="predicted"/>
<feature type="region of interest" description="Disordered" evidence="1">
    <location>
        <begin position="139"/>
        <end position="201"/>
    </location>
</feature>
<gene>
    <name evidence="2 4" type="ORF">P152DRAFT_449009</name>
</gene>
<reference evidence="2 4" key="1">
    <citation type="submission" date="2020-01" db="EMBL/GenBank/DDBJ databases">
        <authorList>
            <consortium name="DOE Joint Genome Institute"/>
            <person name="Haridas S."/>
            <person name="Albert R."/>
            <person name="Binder M."/>
            <person name="Bloem J."/>
            <person name="Labutti K."/>
            <person name="Salamov A."/>
            <person name="Andreopoulos B."/>
            <person name="Baker S.E."/>
            <person name="Barry K."/>
            <person name="Bills G."/>
            <person name="Bluhm B.H."/>
            <person name="Cannon C."/>
            <person name="Castanera R."/>
            <person name="Culley D.E."/>
            <person name="Daum C."/>
            <person name="Ezra D."/>
            <person name="Gonzalez J.B."/>
            <person name="Henrissat B."/>
            <person name="Kuo A."/>
            <person name="Liang C."/>
            <person name="Lipzen A."/>
            <person name="Lutzoni F."/>
            <person name="Magnuson J."/>
            <person name="Mondo S."/>
            <person name="Nolan M."/>
            <person name="Ohm R."/>
            <person name="Pangilinan J."/>
            <person name="Park H.-J."/>
            <person name="Ramirez L."/>
            <person name="Alfaro M."/>
            <person name="Sun H."/>
            <person name="Tritt A."/>
            <person name="Yoshinaga Y."/>
            <person name="Zwiers L.-H."/>
            <person name="Turgeon B.G."/>
            <person name="Goodwin S.B."/>
            <person name="Spatafora J.W."/>
            <person name="Crous P.W."/>
            <person name="Grigoriev I.V."/>
        </authorList>
    </citation>
    <scope>NUCLEOTIDE SEQUENCE</scope>
    <source>
        <strain evidence="2 4">CBS 781.70</strain>
    </source>
</reference>
<organism evidence="2">
    <name type="scientific">Eremomyces bilateralis CBS 781.70</name>
    <dbReference type="NCBI Taxonomy" id="1392243"/>
    <lineage>
        <taxon>Eukaryota</taxon>
        <taxon>Fungi</taxon>
        <taxon>Dikarya</taxon>
        <taxon>Ascomycota</taxon>
        <taxon>Pezizomycotina</taxon>
        <taxon>Dothideomycetes</taxon>
        <taxon>Dothideomycetes incertae sedis</taxon>
        <taxon>Eremomycetales</taxon>
        <taxon>Eremomycetaceae</taxon>
        <taxon>Eremomyces</taxon>
    </lineage>
</organism>
<evidence type="ECO:0000256" key="1">
    <source>
        <dbReference type="SAM" id="MobiDB-lite"/>
    </source>
</evidence>
<feature type="compositionally biased region" description="Basic and acidic residues" evidence="1">
    <location>
        <begin position="174"/>
        <end position="188"/>
    </location>
</feature>
<evidence type="ECO:0000313" key="4">
    <source>
        <dbReference type="RefSeq" id="XP_033534539.1"/>
    </source>
</evidence>
<keyword evidence="3" id="KW-1185">Reference proteome</keyword>
<feature type="compositionally biased region" description="Low complexity" evidence="1">
    <location>
        <begin position="154"/>
        <end position="165"/>
    </location>
</feature>
<protein>
    <submittedName>
        <fullName evidence="2 4">Uncharacterized protein</fullName>
    </submittedName>
</protein>
<feature type="compositionally biased region" description="Polar residues" evidence="1">
    <location>
        <begin position="140"/>
        <end position="149"/>
    </location>
</feature>
<reference evidence="4" key="3">
    <citation type="submission" date="2025-04" db="UniProtKB">
        <authorList>
            <consortium name="RefSeq"/>
        </authorList>
    </citation>
    <scope>IDENTIFICATION</scope>
    <source>
        <strain evidence="4">CBS 781.70</strain>
    </source>
</reference>
<feature type="compositionally biased region" description="Basic residues" evidence="1">
    <location>
        <begin position="189"/>
        <end position="201"/>
    </location>
</feature>
<dbReference type="RefSeq" id="XP_033534539.1">
    <property type="nucleotide sequence ID" value="XM_033678085.1"/>
</dbReference>
<sequence>MSTQPRNTTKMVFDDHNVIYLPSTEGSNTNTESTDRNALFVRNTDDDDSAERPGGALSEEPITCSVFRMLLGKPTDLPTTTQSGVNGGILDEDCLIELLDEVNAGRLANGKNPVEYLSVTKQMTGQPGPKKRISLLGTLEPTTHGTPATPSYLPTPKSATAPAKPKTSHPPKNATEKSKPGPKPDKKKLNPIKGSGHKTAK</sequence>
<dbReference type="Proteomes" id="UP000504638">
    <property type="component" value="Unplaced"/>
</dbReference>
<accession>A0A6G1G4F7</accession>